<feature type="transmembrane region" description="Helical" evidence="1">
    <location>
        <begin position="233"/>
        <end position="252"/>
    </location>
</feature>
<dbReference type="Proteomes" id="UP000187013">
    <property type="component" value="Unassembled WGS sequence"/>
</dbReference>
<protein>
    <submittedName>
        <fullName evidence="2">Similar to Saccharomyces cerevisiae YOL048C ancestral locus Anc_7.83</fullName>
    </submittedName>
</protein>
<dbReference type="EMBL" id="BDGX01000014">
    <property type="protein sequence ID" value="GAV48817.1"/>
    <property type="molecule type" value="Genomic_DNA"/>
</dbReference>
<reference evidence="2 3" key="1">
    <citation type="submission" date="2016-08" db="EMBL/GenBank/DDBJ databases">
        <title>Draft genome sequence of allopolyploid Zygosaccharomyces rouxii.</title>
        <authorList>
            <person name="Watanabe J."/>
            <person name="Uehara K."/>
            <person name="Mogi Y."/>
            <person name="Tsukioka Y."/>
        </authorList>
    </citation>
    <scope>NUCLEOTIDE SEQUENCE [LARGE SCALE GENOMIC DNA]</scope>
    <source>
        <strain evidence="2 3">NBRC 110957</strain>
    </source>
</reference>
<keyword evidence="1" id="KW-0472">Membrane</keyword>
<feature type="transmembrane region" description="Helical" evidence="1">
    <location>
        <begin position="109"/>
        <end position="130"/>
    </location>
</feature>
<feature type="transmembrane region" description="Helical" evidence="1">
    <location>
        <begin position="79"/>
        <end position="97"/>
    </location>
</feature>
<dbReference type="PANTHER" id="PTHR34292:SF3">
    <property type="entry name" value="OUTER SPORE WALL PROTEIN LDS2-RELATED"/>
    <property type="match status" value="1"/>
</dbReference>
<dbReference type="OrthoDB" id="10012223at2759"/>
<dbReference type="PANTHER" id="PTHR34292">
    <property type="entry name" value="OUTER SPORE WALL PROTEIN LDS1"/>
    <property type="match status" value="1"/>
</dbReference>
<dbReference type="GO" id="GO:0005811">
    <property type="term" value="C:lipid droplet"/>
    <property type="evidence" value="ECO:0007669"/>
    <property type="project" value="TreeGrafter"/>
</dbReference>
<sequence length="331" mass="37382">MTNSTVLVSHWKNSSDNNALEKPISNIIQGSQQEFPLVVNSQKKENSKSKEPSNTSLNKLFSELVPTIRLRRTLIQKNFLNDFFLGFAFIYPVLGLIEVLTHKIYWRQLSVFALSYTATFVTIGAIYYVVVLPALLAWAVMTLGPLGFILVHIQWLLQTNALTALVCRKIILTYISNQIFDTTLYLHGQSEFLARAKFITVSADSDNRIHWSMAEFWSFVVPLWILNIMRKILVAVILAGISLTPLIGPPIVNQLISSRRASSYMGRYFVLSGTDPKAAKNYEYEHLGLFYSFGMAAGILEFLPLFSIITMTSNTVGAARWSIDIIKKKRS</sequence>
<accession>A0A1Q2ZZD1</accession>
<dbReference type="InterPro" id="IPR052786">
    <property type="entry name" value="Spore_wall_assembly"/>
</dbReference>
<comment type="caution">
    <text evidence="2">The sequence shown here is derived from an EMBL/GenBank/DDBJ whole genome shotgun (WGS) entry which is preliminary data.</text>
</comment>
<evidence type="ECO:0000313" key="3">
    <source>
        <dbReference type="Proteomes" id="UP000187013"/>
    </source>
</evidence>
<evidence type="ECO:0000256" key="1">
    <source>
        <dbReference type="SAM" id="Phobius"/>
    </source>
</evidence>
<dbReference type="GO" id="GO:0005628">
    <property type="term" value="C:prospore membrane"/>
    <property type="evidence" value="ECO:0007669"/>
    <property type="project" value="TreeGrafter"/>
</dbReference>
<feature type="transmembrane region" description="Helical" evidence="1">
    <location>
        <begin position="209"/>
        <end position="226"/>
    </location>
</feature>
<proteinExistence type="predicted"/>
<feature type="transmembrane region" description="Helical" evidence="1">
    <location>
        <begin position="135"/>
        <end position="155"/>
    </location>
</feature>
<name>A0A1Q2ZZD1_ZYGRO</name>
<organism evidence="2 3">
    <name type="scientific">Zygosaccharomyces rouxii</name>
    <dbReference type="NCBI Taxonomy" id="4956"/>
    <lineage>
        <taxon>Eukaryota</taxon>
        <taxon>Fungi</taxon>
        <taxon>Dikarya</taxon>
        <taxon>Ascomycota</taxon>
        <taxon>Saccharomycotina</taxon>
        <taxon>Saccharomycetes</taxon>
        <taxon>Saccharomycetales</taxon>
        <taxon>Saccharomycetaceae</taxon>
        <taxon>Zygosaccharomyces</taxon>
    </lineage>
</organism>
<evidence type="ECO:0000313" key="2">
    <source>
        <dbReference type="EMBL" id="GAV48817.1"/>
    </source>
</evidence>
<feature type="transmembrane region" description="Helical" evidence="1">
    <location>
        <begin position="289"/>
        <end position="311"/>
    </location>
</feature>
<keyword evidence="1" id="KW-1133">Transmembrane helix</keyword>
<dbReference type="AlphaFoldDB" id="A0A1Q2ZZD1"/>
<gene>
    <name evidence="2" type="ORF">ZYGR_0N02220</name>
</gene>
<dbReference type="eggNOG" id="ENOG502QVX4">
    <property type="taxonomic scope" value="Eukaryota"/>
</dbReference>
<keyword evidence="1" id="KW-0812">Transmembrane</keyword>
<dbReference type="GO" id="GO:0005619">
    <property type="term" value="C:ascospore wall"/>
    <property type="evidence" value="ECO:0007669"/>
    <property type="project" value="TreeGrafter"/>
</dbReference>